<dbReference type="OrthoDB" id="9816361at2"/>
<protein>
    <submittedName>
        <fullName evidence="2">Double zinc ribbon</fullName>
    </submittedName>
</protein>
<dbReference type="RefSeq" id="WP_080023047.1">
    <property type="nucleotide sequence ID" value="NZ_LTAY01000047.1"/>
</dbReference>
<organism evidence="2 3">
    <name type="scientific">Clostridium thermobutyricum DSM 4928</name>
    <dbReference type="NCBI Taxonomy" id="1121339"/>
    <lineage>
        <taxon>Bacteria</taxon>
        <taxon>Bacillati</taxon>
        <taxon>Bacillota</taxon>
        <taxon>Clostridia</taxon>
        <taxon>Eubacteriales</taxon>
        <taxon>Clostridiaceae</taxon>
        <taxon>Clostridium</taxon>
    </lineage>
</organism>
<feature type="transmembrane region" description="Helical" evidence="1">
    <location>
        <begin position="74"/>
        <end position="92"/>
    </location>
</feature>
<evidence type="ECO:0000256" key="1">
    <source>
        <dbReference type="SAM" id="Phobius"/>
    </source>
</evidence>
<evidence type="ECO:0000313" key="3">
    <source>
        <dbReference type="Proteomes" id="UP000191448"/>
    </source>
</evidence>
<proteinExistence type="predicted"/>
<reference evidence="2 3" key="1">
    <citation type="submission" date="2016-02" db="EMBL/GenBank/DDBJ databases">
        <title>Genome sequence of Clostridium thermobutyricum DSM 4928.</title>
        <authorList>
            <person name="Poehlein A."/>
            <person name="Daniel R."/>
        </authorList>
    </citation>
    <scope>NUCLEOTIDE SEQUENCE [LARGE SCALE GENOMIC DNA]</scope>
    <source>
        <strain evidence="2 3">DSM 4928</strain>
    </source>
</reference>
<dbReference type="AlphaFoldDB" id="A0A1V4SW05"/>
<evidence type="ECO:0000313" key="2">
    <source>
        <dbReference type="EMBL" id="OPX47479.1"/>
    </source>
</evidence>
<sequence>MYCGYCGKQLESEHDLICRDCGSRVGNDINYCTNCGGLRKNKKKKTCVFCGHIFYTVQSNNNNYRKFSSTNNKINSKGGLIFSSIFMLIWLGTSIRDLYGDLTATTGYFSSKTSQYISVADRHANVPVDLFFVGIGIFFLISLIRGFLNSRK</sequence>
<gene>
    <name evidence="2" type="ORF">CLTHE_18290</name>
</gene>
<keyword evidence="1" id="KW-0812">Transmembrane</keyword>
<accession>A0A1V4SW05</accession>
<keyword evidence="1" id="KW-1133">Transmembrane helix</keyword>
<dbReference type="Proteomes" id="UP000191448">
    <property type="component" value="Unassembled WGS sequence"/>
</dbReference>
<comment type="caution">
    <text evidence="2">The sequence shown here is derived from an EMBL/GenBank/DDBJ whole genome shotgun (WGS) entry which is preliminary data.</text>
</comment>
<feature type="transmembrane region" description="Helical" evidence="1">
    <location>
        <begin position="130"/>
        <end position="148"/>
    </location>
</feature>
<name>A0A1V4SW05_9CLOT</name>
<keyword evidence="1" id="KW-0472">Membrane</keyword>
<dbReference type="EMBL" id="LTAY01000047">
    <property type="protein sequence ID" value="OPX47479.1"/>
    <property type="molecule type" value="Genomic_DNA"/>
</dbReference>